<keyword evidence="2" id="KW-0732">Signal</keyword>
<feature type="compositionally biased region" description="Polar residues" evidence="1">
    <location>
        <begin position="124"/>
        <end position="136"/>
    </location>
</feature>
<evidence type="ECO:0000313" key="4">
    <source>
        <dbReference type="Proteomes" id="UP000435138"/>
    </source>
</evidence>
<feature type="region of interest" description="Disordered" evidence="1">
    <location>
        <begin position="116"/>
        <end position="138"/>
    </location>
</feature>
<dbReference type="PROSITE" id="PS51257">
    <property type="entry name" value="PROKAR_LIPOPROTEIN"/>
    <property type="match status" value="1"/>
</dbReference>
<evidence type="ECO:0008006" key="5">
    <source>
        <dbReference type="Google" id="ProtNLM"/>
    </source>
</evidence>
<evidence type="ECO:0000313" key="3">
    <source>
        <dbReference type="EMBL" id="MQY45552.1"/>
    </source>
</evidence>
<protein>
    <recommendedName>
        <fullName evidence="5">Lipoprotein</fullName>
    </recommendedName>
</protein>
<feature type="compositionally biased region" description="Polar residues" evidence="1">
    <location>
        <begin position="81"/>
        <end position="95"/>
    </location>
</feature>
<reference evidence="3 4" key="1">
    <citation type="submission" date="2019-11" db="EMBL/GenBank/DDBJ databases">
        <title>Genome analysis of Rhizobacterium cereale a novel genus and species isolated from maize roots in North Spain.</title>
        <authorList>
            <person name="Menendez E."/>
            <person name="Flores-Felix J.D."/>
            <person name="Ramirez-Bahena M.-H."/>
            <person name="Igual J.M."/>
            <person name="Garcia-Fraile P."/>
            <person name="Peix A."/>
            <person name="Velazquez E."/>
        </authorList>
    </citation>
    <scope>NUCLEOTIDE SEQUENCE [LARGE SCALE GENOMIC DNA]</scope>
    <source>
        <strain evidence="3 4">RZME27</strain>
    </source>
</reference>
<dbReference type="AlphaFoldDB" id="A0A6A8A2Z9"/>
<feature type="region of interest" description="Disordered" evidence="1">
    <location>
        <begin position="59"/>
        <end position="95"/>
    </location>
</feature>
<accession>A0A6A8A2Z9</accession>
<name>A0A6A8A2Z9_9HYPH</name>
<dbReference type="RefSeq" id="WP_153353084.1">
    <property type="nucleotide sequence ID" value="NZ_JAYKOO010000001.1"/>
</dbReference>
<proteinExistence type="predicted"/>
<feature type="signal peptide" evidence="2">
    <location>
        <begin position="1"/>
        <end position="25"/>
    </location>
</feature>
<comment type="caution">
    <text evidence="3">The sequence shown here is derived from an EMBL/GenBank/DDBJ whole genome shotgun (WGS) entry which is preliminary data.</text>
</comment>
<sequence length="263" mass="26254">MPRQSTSKTRLAASASLIIITLAMSGCSLTGSKPEVAAKTTPGPRASSAAEAMQQAAVAKQQRQTKSGTTTYVDPLVSARPGQNQNDTRATGSQTDIADGQNVRDFRASGRSAMAAMRSEKTSSARQAPTQPTATPSAVPELTESAMAGIVTQPTVIQAGRNSIFSAAAAPAADLTTASASPAPAQNVSSATGSLSTDAVAYAPVRRISGTTGGLFAGGPQMASNSNVGNAAAAPAAVNHTPPGIATRPAVPAASEPVAQGLW</sequence>
<keyword evidence="4" id="KW-1185">Reference proteome</keyword>
<evidence type="ECO:0000256" key="2">
    <source>
        <dbReference type="SAM" id="SignalP"/>
    </source>
</evidence>
<feature type="chain" id="PRO_5025334026" description="Lipoprotein" evidence="2">
    <location>
        <begin position="26"/>
        <end position="263"/>
    </location>
</feature>
<dbReference type="EMBL" id="WIXI01000035">
    <property type="protein sequence ID" value="MQY45552.1"/>
    <property type="molecule type" value="Genomic_DNA"/>
</dbReference>
<evidence type="ECO:0000256" key="1">
    <source>
        <dbReference type="SAM" id="MobiDB-lite"/>
    </source>
</evidence>
<gene>
    <name evidence="3" type="ORF">GAO09_05680</name>
</gene>
<organism evidence="3 4">
    <name type="scientific">Endobacterium cereale</name>
    <dbReference type="NCBI Taxonomy" id="2663029"/>
    <lineage>
        <taxon>Bacteria</taxon>
        <taxon>Pseudomonadati</taxon>
        <taxon>Pseudomonadota</taxon>
        <taxon>Alphaproteobacteria</taxon>
        <taxon>Hyphomicrobiales</taxon>
        <taxon>Rhizobiaceae</taxon>
        <taxon>Endobacterium</taxon>
    </lineage>
</organism>
<dbReference type="Proteomes" id="UP000435138">
    <property type="component" value="Unassembled WGS sequence"/>
</dbReference>